<gene>
    <name evidence="6" type="ORF">RBH19_03930</name>
</gene>
<dbReference type="SUPFAM" id="SSF53335">
    <property type="entry name" value="S-adenosyl-L-methionine-dependent methyltransferases"/>
    <property type="match status" value="1"/>
</dbReference>
<evidence type="ECO:0000313" key="6">
    <source>
        <dbReference type="EMBL" id="MDQ2069018.1"/>
    </source>
</evidence>
<dbReference type="InterPro" id="IPR041698">
    <property type="entry name" value="Methyltransf_25"/>
</dbReference>
<keyword evidence="3" id="KW-0949">S-adenosyl-L-methionine</keyword>
<dbReference type="PANTHER" id="PTHR13610:SF11">
    <property type="entry name" value="METHYLTRANSFERASE DOMAIN-CONTAINING PROTEIN"/>
    <property type="match status" value="1"/>
</dbReference>
<dbReference type="CDD" id="cd02440">
    <property type="entry name" value="AdoMet_MTases"/>
    <property type="match status" value="1"/>
</dbReference>
<dbReference type="RefSeq" id="WP_306727513.1">
    <property type="nucleotide sequence ID" value="NZ_JAVDDT010000002.1"/>
</dbReference>
<keyword evidence="1 6" id="KW-0489">Methyltransferase</keyword>
<evidence type="ECO:0000256" key="1">
    <source>
        <dbReference type="ARBA" id="ARBA00022603"/>
    </source>
</evidence>
<dbReference type="InterPro" id="IPR026170">
    <property type="entry name" value="FAM173A/B"/>
</dbReference>
<keyword evidence="4" id="KW-0732">Signal</keyword>
<evidence type="ECO:0000256" key="4">
    <source>
        <dbReference type="SAM" id="SignalP"/>
    </source>
</evidence>
<name>A0ABU0W4S1_9GAMM</name>
<feature type="chain" id="PRO_5047336045" evidence="4">
    <location>
        <begin position="21"/>
        <end position="275"/>
    </location>
</feature>
<proteinExistence type="predicted"/>
<keyword evidence="2" id="KW-0808">Transferase</keyword>
<evidence type="ECO:0000313" key="7">
    <source>
        <dbReference type="Proteomes" id="UP001239019"/>
    </source>
</evidence>
<evidence type="ECO:0000259" key="5">
    <source>
        <dbReference type="Pfam" id="PF13649"/>
    </source>
</evidence>
<sequence length="275" mass="30272">MRPARFLLTAPLLLLSTVLAATVIDREPDVGFIVTPERVVTAMLELAGTGPDDLVVDLGSGDGRIPIAAARDFGATAWGVEIDAELVEISRRNAEAAGVSGQVHFSQDDIFETDFSSADVLTLYLLPELNRRLKAAILAMPAGTRVVSHEFGMGRWPADATRQVGGHPIHLWTVPANIGGRWQISDGERVLQLRIHQDFQRFSGTAEWQGEVIPLRDTHLSGREFRFRLALDQRQEVFRGRMRDGEIEQLSSSPALSGTDQSTIWILQTRDSPSP</sequence>
<reference evidence="6 7" key="1">
    <citation type="submission" date="2023-08" db="EMBL/GenBank/DDBJ databases">
        <title>Whole-genome sequencing of halo(alkali)philic microorganisms from hypersaline lakes.</title>
        <authorList>
            <person name="Sorokin D.Y."/>
            <person name="Abbas B."/>
            <person name="Merkel A.Y."/>
        </authorList>
    </citation>
    <scope>NUCLEOTIDE SEQUENCE [LARGE SCALE GENOMIC DNA]</scope>
    <source>
        <strain evidence="6 7">AB-CW4</strain>
    </source>
</reference>
<feature type="signal peptide" evidence="4">
    <location>
        <begin position="1"/>
        <end position="20"/>
    </location>
</feature>
<accession>A0ABU0W4S1</accession>
<dbReference type="Proteomes" id="UP001239019">
    <property type="component" value="Unassembled WGS sequence"/>
</dbReference>
<dbReference type="Gene3D" id="3.40.50.150">
    <property type="entry name" value="Vaccinia Virus protein VP39"/>
    <property type="match status" value="1"/>
</dbReference>
<dbReference type="GO" id="GO:0032259">
    <property type="term" value="P:methylation"/>
    <property type="evidence" value="ECO:0007669"/>
    <property type="project" value="UniProtKB-KW"/>
</dbReference>
<protein>
    <submittedName>
        <fullName evidence="6">Methyltransferase domain-containing protein</fullName>
    </submittedName>
</protein>
<dbReference type="InterPro" id="IPR029063">
    <property type="entry name" value="SAM-dependent_MTases_sf"/>
</dbReference>
<feature type="domain" description="Methyltransferase" evidence="5">
    <location>
        <begin position="55"/>
        <end position="123"/>
    </location>
</feature>
<keyword evidence="7" id="KW-1185">Reference proteome</keyword>
<comment type="caution">
    <text evidence="6">The sequence shown here is derived from an EMBL/GenBank/DDBJ whole genome shotgun (WGS) entry which is preliminary data.</text>
</comment>
<organism evidence="6 7">
    <name type="scientific">Natronospira bacteriovora</name>
    <dbReference type="NCBI Taxonomy" id="3069753"/>
    <lineage>
        <taxon>Bacteria</taxon>
        <taxon>Pseudomonadati</taxon>
        <taxon>Pseudomonadota</taxon>
        <taxon>Gammaproteobacteria</taxon>
        <taxon>Natronospirales</taxon>
        <taxon>Natronospiraceae</taxon>
        <taxon>Natronospira</taxon>
    </lineage>
</organism>
<evidence type="ECO:0000256" key="2">
    <source>
        <dbReference type="ARBA" id="ARBA00022679"/>
    </source>
</evidence>
<dbReference type="EMBL" id="JAVDDT010000002">
    <property type="protein sequence ID" value="MDQ2069018.1"/>
    <property type="molecule type" value="Genomic_DNA"/>
</dbReference>
<dbReference type="GO" id="GO:0008168">
    <property type="term" value="F:methyltransferase activity"/>
    <property type="evidence" value="ECO:0007669"/>
    <property type="project" value="UniProtKB-KW"/>
</dbReference>
<dbReference type="PANTHER" id="PTHR13610">
    <property type="entry name" value="METHYLTRANSFERASE DOMAIN-CONTAINING PROTEIN"/>
    <property type="match status" value="1"/>
</dbReference>
<dbReference type="Pfam" id="PF13649">
    <property type="entry name" value="Methyltransf_25"/>
    <property type="match status" value="1"/>
</dbReference>
<evidence type="ECO:0000256" key="3">
    <source>
        <dbReference type="ARBA" id="ARBA00022691"/>
    </source>
</evidence>